<dbReference type="InterPro" id="IPR051276">
    <property type="entry name" value="Saccharopine_DH-like_oxidrdct"/>
</dbReference>
<dbReference type="Pfam" id="PF03435">
    <property type="entry name" value="Sacchrp_dh_NADP"/>
    <property type="match status" value="1"/>
</dbReference>
<dbReference type="Gene3D" id="3.40.50.720">
    <property type="entry name" value="NAD(P)-binding Rossmann-like Domain"/>
    <property type="match status" value="1"/>
</dbReference>
<feature type="domain" description="Saccharopine dehydrogenase NADP binding" evidence="1">
    <location>
        <begin position="8"/>
        <end position="137"/>
    </location>
</feature>
<proteinExistence type="predicted"/>
<keyword evidence="3" id="KW-1185">Reference proteome</keyword>
<evidence type="ECO:0000313" key="2">
    <source>
        <dbReference type="EMBL" id="SEQ53884.1"/>
    </source>
</evidence>
<dbReference type="SUPFAM" id="SSF51735">
    <property type="entry name" value="NAD(P)-binding Rossmann-fold domains"/>
    <property type="match status" value="1"/>
</dbReference>
<name>A0A1H9GUY5_9GAMM</name>
<gene>
    <name evidence="2" type="ORF">SAMN04488038_107211</name>
</gene>
<dbReference type="STRING" id="489703.SAMN04488038_107211"/>
<dbReference type="OrthoDB" id="4420885at2"/>
<evidence type="ECO:0000259" key="1">
    <source>
        <dbReference type="Pfam" id="PF03435"/>
    </source>
</evidence>
<dbReference type="GO" id="GO:0005886">
    <property type="term" value="C:plasma membrane"/>
    <property type="evidence" value="ECO:0007669"/>
    <property type="project" value="TreeGrafter"/>
</dbReference>
<dbReference type="AlphaFoldDB" id="A0A1H9GUY5"/>
<organism evidence="2 3">
    <name type="scientific">Solimonas aquatica</name>
    <dbReference type="NCBI Taxonomy" id="489703"/>
    <lineage>
        <taxon>Bacteria</taxon>
        <taxon>Pseudomonadati</taxon>
        <taxon>Pseudomonadota</taxon>
        <taxon>Gammaproteobacteria</taxon>
        <taxon>Nevskiales</taxon>
        <taxon>Nevskiaceae</taxon>
        <taxon>Solimonas</taxon>
    </lineage>
</organism>
<dbReference type="GO" id="GO:0009247">
    <property type="term" value="P:glycolipid biosynthetic process"/>
    <property type="evidence" value="ECO:0007669"/>
    <property type="project" value="TreeGrafter"/>
</dbReference>
<dbReference type="PANTHER" id="PTHR12286">
    <property type="entry name" value="SACCHAROPINE DEHYDROGENASE-LIKE OXIDOREDUCTASE"/>
    <property type="match status" value="1"/>
</dbReference>
<reference evidence="2 3" key="1">
    <citation type="submission" date="2016-10" db="EMBL/GenBank/DDBJ databases">
        <authorList>
            <person name="de Groot N.N."/>
        </authorList>
    </citation>
    <scope>NUCLEOTIDE SEQUENCE [LARGE SCALE GENOMIC DNA]</scope>
    <source>
        <strain evidence="2 3">DSM 25927</strain>
    </source>
</reference>
<dbReference type="EMBL" id="FOFS01000007">
    <property type="protein sequence ID" value="SEQ53884.1"/>
    <property type="molecule type" value="Genomic_DNA"/>
</dbReference>
<sequence length="391" mass="43418">MKARSYDIVLFGATGFTGQLVAEYLARHGGERLRWALAGRNPDKLRRVREQLQAINADCRDLQLIAADVDDPAALKKLAASARVVISTVGPYIVHGEPLLAACAETGTDYLDLTGEPEFVDLMWLRHHERARESGARIINSCGFDSVPHDLGCWYTVQQLPEDAALRVQGFVRVGGSFSGGTLHSAVLAMSRLRQYARTRRERRRREAQPLDRRIGSLRHGLRYLRELDSWALPMPTIDPLVVRRSAAALERYGPNFHYGHYLQLKRLSQVAQIVGGAGALMLGAQFRATRERLLHLRSPGQGPSPERRAKSWFKISFIGEGGGQRVRCEVAGGDPGYGETAKMLAESALCLAFDKLPRTAGFVTPAQAMGNALIERLQRQGIRFRLIERS</sequence>
<accession>A0A1H9GUY5</accession>
<dbReference type="RefSeq" id="WP_093285648.1">
    <property type="nucleotide sequence ID" value="NZ_FOFS01000007.1"/>
</dbReference>
<dbReference type="InterPro" id="IPR005097">
    <property type="entry name" value="Sacchrp_dh_NADP-bd"/>
</dbReference>
<protein>
    <submittedName>
        <fullName evidence="2">Saccharopine dehydrogenase (NAD+, L-glutamate forming)</fullName>
    </submittedName>
</protein>
<dbReference type="InterPro" id="IPR036291">
    <property type="entry name" value="NAD(P)-bd_dom_sf"/>
</dbReference>
<evidence type="ECO:0000313" key="3">
    <source>
        <dbReference type="Proteomes" id="UP000199233"/>
    </source>
</evidence>
<dbReference type="PANTHER" id="PTHR12286:SF5">
    <property type="entry name" value="SACCHAROPINE DEHYDROGENASE-LIKE OXIDOREDUCTASE"/>
    <property type="match status" value="1"/>
</dbReference>
<dbReference type="Proteomes" id="UP000199233">
    <property type="component" value="Unassembled WGS sequence"/>
</dbReference>